<organism evidence="4 5">
    <name type="scientific">Aedes albopictus</name>
    <name type="common">Asian tiger mosquito</name>
    <name type="synonym">Stegomyia albopicta</name>
    <dbReference type="NCBI Taxonomy" id="7160"/>
    <lineage>
        <taxon>Eukaryota</taxon>
        <taxon>Metazoa</taxon>
        <taxon>Ecdysozoa</taxon>
        <taxon>Arthropoda</taxon>
        <taxon>Hexapoda</taxon>
        <taxon>Insecta</taxon>
        <taxon>Pterygota</taxon>
        <taxon>Neoptera</taxon>
        <taxon>Endopterygota</taxon>
        <taxon>Diptera</taxon>
        <taxon>Nematocera</taxon>
        <taxon>Culicoidea</taxon>
        <taxon>Culicidae</taxon>
        <taxon>Culicinae</taxon>
        <taxon>Aedini</taxon>
        <taxon>Aedes</taxon>
        <taxon>Stegomyia</taxon>
    </lineage>
</organism>
<dbReference type="PANTHER" id="PTHR32046">
    <property type="entry name" value="G DOMAIN-CONTAINING PROTEIN"/>
    <property type="match status" value="1"/>
</dbReference>
<evidence type="ECO:0000256" key="1">
    <source>
        <dbReference type="ARBA" id="ARBA00008535"/>
    </source>
</evidence>
<dbReference type="Proteomes" id="UP000069940">
    <property type="component" value="Unassembled WGS sequence"/>
</dbReference>
<dbReference type="InterPro" id="IPR027417">
    <property type="entry name" value="P-loop_NTPase"/>
</dbReference>
<dbReference type="Pfam" id="PF04548">
    <property type="entry name" value="AIG1"/>
    <property type="match status" value="1"/>
</dbReference>
<name>A0ABM1Y552_AEDAL</name>
<sequence>MVQPSNHNILLLGETGSGKSTLINYIANYFLDGSLDDLKIAIPMKHHKQNIPGFPIHSEQDIHDKTKSKTEKCTLYNFTYNGKQYGFIDVPGLSDTNGAHKDIEHIENIMTTAESIGSIAAIVLVINGTVARVTSNLKNAIDRMKSAVPDVLLSNLVVVFTNCSVDTVNFELSVLKPWTIPEENIFYMDNNALRVPKKDWYNNQEKKERLISQWKTSMEVIEQMIVQIDQFGNVASNAFGEMRKLGHLLTQQLNECQMLIEQLHTTQKHYHDSLKALDQATVGINANSNYSKKVTKEEIVLIHTPYWNVVCRSCNRGGECCHDCKAIAVKFCGKFHYTECTICKCSLDFHYFEKYKPRKKCEVLVEINDCMKRLYDKHVQAKARIEDELPKLRAKIESLKQSFDTQVQKIQNSCRSLRKLRSQSNFTEEQANVFMTILNEMRSIATTAGTADAKARLNYVDSLTEFIQQS</sequence>
<evidence type="ECO:0000259" key="3">
    <source>
        <dbReference type="Pfam" id="PF04548"/>
    </source>
</evidence>
<evidence type="ECO:0000313" key="4">
    <source>
        <dbReference type="EnsemblMetazoa" id="AALFPA23_005816.P7475"/>
    </source>
</evidence>
<dbReference type="InterPro" id="IPR006703">
    <property type="entry name" value="G_AIG1"/>
</dbReference>
<keyword evidence="2" id="KW-0547">Nucleotide-binding</keyword>
<dbReference type="SUPFAM" id="SSF52540">
    <property type="entry name" value="P-loop containing nucleoside triphosphate hydrolases"/>
    <property type="match status" value="1"/>
</dbReference>
<evidence type="ECO:0000313" key="5">
    <source>
        <dbReference type="Proteomes" id="UP000069940"/>
    </source>
</evidence>
<evidence type="ECO:0000256" key="2">
    <source>
        <dbReference type="ARBA" id="ARBA00022741"/>
    </source>
</evidence>
<reference evidence="4" key="2">
    <citation type="submission" date="2025-05" db="UniProtKB">
        <authorList>
            <consortium name="EnsemblMetazoa"/>
        </authorList>
    </citation>
    <scope>IDENTIFICATION</scope>
    <source>
        <strain evidence="4">Foshan</strain>
    </source>
</reference>
<protein>
    <recommendedName>
        <fullName evidence="3">AIG1-type G domain-containing protein</fullName>
    </recommendedName>
</protein>
<accession>A0ABM1Y552</accession>
<dbReference type="EnsemblMetazoa" id="AALFPA23_005816.R7475">
    <property type="protein sequence ID" value="AALFPA23_005816.P7475"/>
    <property type="gene ID" value="AALFPA23_005816"/>
</dbReference>
<dbReference type="InterPro" id="IPR025662">
    <property type="entry name" value="Sigma_54_int_dom_ATP-bd_1"/>
</dbReference>
<comment type="similarity">
    <text evidence="1">Belongs to the TRAFAC class TrmE-Era-EngA-EngB-Septin-like GTPase superfamily. AIG1/Toc34/Toc159-like paraseptin GTPase family. IAN subfamily.</text>
</comment>
<keyword evidence="5" id="KW-1185">Reference proteome</keyword>
<dbReference type="GeneID" id="115267893"/>
<feature type="domain" description="AIG1-type G" evidence="3">
    <location>
        <begin position="66"/>
        <end position="163"/>
    </location>
</feature>
<dbReference type="PROSITE" id="PS00675">
    <property type="entry name" value="SIGMA54_INTERACT_1"/>
    <property type="match status" value="1"/>
</dbReference>
<proteinExistence type="inferred from homology"/>
<dbReference type="PANTHER" id="PTHR32046:SF12">
    <property type="entry name" value="AIG1-TYPE G DOMAIN-CONTAINING PROTEIN"/>
    <property type="match status" value="1"/>
</dbReference>
<dbReference type="RefSeq" id="XP_062712226.1">
    <property type="nucleotide sequence ID" value="XM_062856242.1"/>
</dbReference>
<reference evidence="5" key="1">
    <citation type="journal article" date="2015" name="Proc. Natl. Acad. Sci. U.S.A.">
        <title>Genome sequence of the Asian Tiger mosquito, Aedes albopictus, reveals insights into its biology, genetics, and evolution.</title>
        <authorList>
            <person name="Chen X.G."/>
            <person name="Jiang X."/>
            <person name="Gu J."/>
            <person name="Xu M."/>
            <person name="Wu Y."/>
            <person name="Deng Y."/>
            <person name="Zhang C."/>
            <person name="Bonizzoni M."/>
            <person name="Dermauw W."/>
            <person name="Vontas J."/>
            <person name="Armbruster P."/>
            <person name="Huang X."/>
            <person name="Yang Y."/>
            <person name="Zhang H."/>
            <person name="He W."/>
            <person name="Peng H."/>
            <person name="Liu Y."/>
            <person name="Wu K."/>
            <person name="Chen J."/>
            <person name="Lirakis M."/>
            <person name="Topalis P."/>
            <person name="Van Leeuwen T."/>
            <person name="Hall A.B."/>
            <person name="Jiang X."/>
            <person name="Thorpe C."/>
            <person name="Mueller R.L."/>
            <person name="Sun C."/>
            <person name="Waterhouse R.M."/>
            <person name="Yan G."/>
            <person name="Tu Z.J."/>
            <person name="Fang X."/>
            <person name="James A.A."/>
        </authorList>
    </citation>
    <scope>NUCLEOTIDE SEQUENCE [LARGE SCALE GENOMIC DNA]</scope>
    <source>
        <strain evidence="5">Foshan</strain>
    </source>
</reference>
<dbReference type="Gene3D" id="3.40.50.300">
    <property type="entry name" value="P-loop containing nucleotide triphosphate hydrolases"/>
    <property type="match status" value="1"/>
</dbReference>